<dbReference type="SUPFAM" id="SSF52954">
    <property type="entry name" value="Class II aaRS ABD-related"/>
    <property type="match status" value="1"/>
</dbReference>
<feature type="domain" description="Aminoacyl-transfer RNA synthetases class-II family profile" evidence="6">
    <location>
        <begin position="13"/>
        <end position="291"/>
    </location>
</feature>
<dbReference type="Pfam" id="PF09180">
    <property type="entry name" value="ProRS-C_1"/>
    <property type="match status" value="1"/>
</dbReference>
<accession>A0A8T0A3X4</accession>
<dbReference type="EMBL" id="JABEBT010000004">
    <property type="protein sequence ID" value="KAF7639653.1"/>
    <property type="molecule type" value="Genomic_DNA"/>
</dbReference>
<dbReference type="GO" id="GO:0017101">
    <property type="term" value="C:aminoacyl-tRNA synthetase multienzyme complex"/>
    <property type="evidence" value="ECO:0007669"/>
    <property type="project" value="TreeGrafter"/>
</dbReference>
<dbReference type="InterPro" id="IPR036621">
    <property type="entry name" value="Anticodon-bd_dom_sf"/>
</dbReference>
<dbReference type="InterPro" id="IPR045864">
    <property type="entry name" value="aa-tRNA-synth_II/BPL/LPL"/>
</dbReference>
<evidence type="ECO:0000313" key="8">
    <source>
        <dbReference type="Proteomes" id="UP000605970"/>
    </source>
</evidence>
<dbReference type="InterPro" id="IPR002314">
    <property type="entry name" value="aa-tRNA-synt_IIb"/>
</dbReference>
<dbReference type="GO" id="GO:0005737">
    <property type="term" value="C:cytoplasm"/>
    <property type="evidence" value="ECO:0007669"/>
    <property type="project" value="InterPro"/>
</dbReference>
<evidence type="ECO:0000259" key="6">
    <source>
        <dbReference type="PROSITE" id="PS50862"/>
    </source>
</evidence>
<dbReference type="GO" id="GO:0004827">
    <property type="term" value="F:proline-tRNA ligase activity"/>
    <property type="evidence" value="ECO:0007669"/>
    <property type="project" value="InterPro"/>
</dbReference>
<proteinExistence type="predicted"/>
<dbReference type="InterPro" id="IPR017449">
    <property type="entry name" value="Pro-tRNA_synth_II"/>
</dbReference>
<evidence type="ECO:0000256" key="5">
    <source>
        <dbReference type="ARBA" id="ARBA00023146"/>
    </source>
</evidence>
<dbReference type="PANTHER" id="PTHR43382:SF2">
    <property type="entry name" value="BIFUNCTIONAL GLUTAMATE_PROLINE--TRNA LIGASE"/>
    <property type="match status" value="1"/>
</dbReference>
<keyword evidence="3" id="KW-0067">ATP-binding</keyword>
<keyword evidence="4" id="KW-0648">Protein biosynthesis</keyword>
<evidence type="ECO:0000256" key="3">
    <source>
        <dbReference type="ARBA" id="ARBA00022840"/>
    </source>
</evidence>
<keyword evidence="1" id="KW-0436">Ligase</keyword>
<dbReference type="PROSITE" id="PS50862">
    <property type="entry name" value="AA_TRNA_LIGASE_II"/>
    <property type="match status" value="1"/>
</dbReference>
<evidence type="ECO:0000256" key="2">
    <source>
        <dbReference type="ARBA" id="ARBA00022741"/>
    </source>
</evidence>
<protein>
    <submittedName>
        <fullName evidence="7">AA_TRNA_LIGASE_II domain-containing protein</fullName>
    </submittedName>
</protein>
<keyword evidence="5" id="KW-0030">Aminoacyl-tRNA synthetase</keyword>
<dbReference type="InterPro" id="IPR016061">
    <property type="entry name" value="Pro-tRNA_ligase_II_C"/>
</dbReference>
<dbReference type="InterPro" id="IPR006195">
    <property type="entry name" value="aa-tRNA-synth_II"/>
</dbReference>
<keyword evidence="8" id="KW-1185">Reference proteome</keyword>
<evidence type="ECO:0000313" key="7">
    <source>
        <dbReference type="EMBL" id="KAF7639653.1"/>
    </source>
</evidence>
<comment type="caution">
    <text evidence="7">The sequence shown here is derived from an EMBL/GenBank/DDBJ whole genome shotgun (WGS) entry which is preliminary data.</text>
</comment>
<dbReference type="GO" id="GO:0005524">
    <property type="term" value="F:ATP binding"/>
    <property type="evidence" value="ECO:0007669"/>
    <property type="project" value="UniProtKB-KW"/>
</dbReference>
<dbReference type="PANTHER" id="PTHR43382">
    <property type="entry name" value="PROLYL-TRNA SYNTHETASE"/>
    <property type="match status" value="1"/>
</dbReference>
<dbReference type="OrthoDB" id="1350766at2759"/>
<dbReference type="GO" id="GO:0006433">
    <property type="term" value="P:prolyl-tRNA aminoacylation"/>
    <property type="evidence" value="ECO:0007669"/>
    <property type="project" value="InterPro"/>
</dbReference>
<dbReference type="Gene3D" id="3.30.930.10">
    <property type="entry name" value="Bira Bifunctional Protein, Domain 2"/>
    <property type="match status" value="1"/>
</dbReference>
<gene>
    <name evidence="7" type="ORF">Mgra_00000979</name>
</gene>
<dbReference type="SUPFAM" id="SSF64586">
    <property type="entry name" value="C-terminal domain of ProRS"/>
    <property type="match status" value="1"/>
</dbReference>
<dbReference type="InterPro" id="IPR004499">
    <property type="entry name" value="Pro-tRNA-ligase_IIa_arc-type"/>
</dbReference>
<evidence type="ECO:0000256" key="1">
    <source>
        <dbReference type="ARBA" id="ARBA00022598"/>
    </source>
</evidence>
<reference evidence="7" key="1">
    <citation type="journal article" date="2020" name="Ecol. Evol.">
        <title>Genome structure and content of the rice root-knot nematode (Meloidogyne graminicola).</title>
        <authorList>
            <person name="Phan N.T."/>
            <person name="Danchin E.G.J."/>
            <person name="Klopp C."/>
            <person name="Perfus-Barbeoch L."/>
            <person name="Kozlowski D.K."/>
            <person name="Koutsovoulos G.D."/>
            <person name="Lopez-Roques C."/>
            <person name="Bouchez O."/>
            <person name="Zahm M."/>
            <person name="Besnard G."/>
            <person name="Bellafiore S."/>
        </authorList>
    </citation>
    <scope>NUCLEOTIDE SEQUENCE</scope>
    <source>
        <strain evidence="7">VN-18</strain>
    </source>
</reference>
<organism evidence="7 8">
    <name type="scientific">Meloidogyne graminicola</name>
    <dbReference type="NCBI Taxonomy" id="189291"/>
    <lineage>
        <taxon>Eukaryota</taxon>
        <taxon>Metazoa</taxon>
        <taxon>Ecdysozoa</taxon>
        <taxon>Nematoda</taxon>
        <taxon>Chromadorea</taxon>
        <taxon>Rhabditida</taxon>
        <taxon>Tylenchina</taxon>
        <taxon>Tylenchomorpha</taxon>
        <taxon>Tylenchoidea</taxon>
        <taxon>Meloidogynidae</taxon>
        <taxon>Meloidogyninae</taxon>
        <taxon>Meloidogyne</taxon>
    </lineage>
</organism>
<keyword evidence="2" id="KW-0547">Nucleotide-binding</keyword>
<dbReference type="Gene3D" id="3.30.110.30">
    <property type="entry name" value="C-terminal domain of ProRS"/>
    <property type="match status" value="1"/>
</dbReference>
<dbReference type="Proteomes" id="UP000605970">
    <property type="component" value="Unassembled WGS sequence"/>
</dbReference>
<dbReference type="Gene3D" id="3.40.50.800">
    <property type="entry name" value="Anticodon-binding domain"/>
    <property type="match status" value="1"/>
</dbReference>
<dbReference type="Pfam" id="PF00587">
    <property type="entry name" value="tRNA-synt_2b"/>
    <property type="match status" value="1"/>
</dbReference>
<evidence type="ECO:0000256" key="4">
    <source>
        <dbReference type="ARBA" id="ARBA00022917"/>
    </source>
</evidence>
<sequence>MTVKPGARSIQNNLALNISKKVDLLAWYNKVVVKSEMIEGYNLPGFYILRPWAFSIWEFVQNCVGDLFVQSNVKNVSLPLFVPFMDKLGERYNTLAPHTTFLTHAGGNPVEYSIAIRPTSESLVYSDFGRWCRSWRNLPFRINHWSNAVRWHEHPIPLLLSREFLLQEGYSGFTNREEAINEVYKMLDIYTRVYNEYFAIPVLKGRKSEKGKLLGRDFSTSLCIVANGRGIQGASSNHLGQYFSKNFDIYFDNPKNPGQKEYTWLTRYTLSIRSIGALVMVHGDDFGLILPPKLAPFQVVIITNGISKHNKNITEIGDKLRDSGLRVEMDNREELKGVPIILEINPEYLKTKQILSIIRFNNQRHFVELNNLTEELKYLLEKLQNEMLKTKTDELNKRIELCLEWKHFLTGLERQSILFSPFCGNIQCEKWIETNSKLNGILLNIPFEQPNEDFNNKKCINPNCNEKIEFFALFGNCLC</sequence>
<name>A0A8T0A3X4_9BILA</name>
<dbReference type="AlphaFoldDB" id="A0A8T0A3X4"/>
<dbReference type="SUPFAM" id="SSF55681">
    <property type="entry name" value="Class II aaRS and biotin synthetases"/>
    <property type="match status" value="1"/>
</dbReference>